<gene>
    <name evidence="1" type="ORF">MAE02_39270</name>
</gene>
<evidence type="ECO:0000313" key="2">
    <source>
        <dbReference type="Proteomes" id="UP000321085"/>
    </source>
</evidence>
<proteinExistence type="predicted"/>
<dbReference type="RefSeq" id="WP_147021920.1">
    <property type="nucleotide sequence ID" value="NZ_BJYU01000059.1"/>
</dbReference>
<organism evidence="1 2">
    <name type="scientific">Microvirga aerophila</name>
    <dbReference type="NCBI Taxonomy" id="670291"/>
    <lineage>
        <taxon>Bacteria</taxon>
        <taxon>Pseudomonadati</taxon>
        <taxon>Pseudomonadota</taxon>
        <taxon>Alphaproteobacteria</taxon>
        <taxon>Hyphomicrobiales</taxon>
        <taxon>Methylobacteriaceae</taxon>
        <taxon>Microvirga</taxon>
    </lineage>
</organism>
<protein>
    <submittedName>
        <fullName evidence="1">Uncharacterized protein</fullName>
    </submittedName>
</protein>
<sequence length="132" mass="14709">MNITLQPLGRGRFAASVGQRALCRSTTPFFTSARVFQAEGVPDDTPITMMHEGSSIVAIRSTVGEAAGRIVLETDEEGPKLKRYRPMSPEMPRQRVRHEMQKVDNVFEVPMPAKAPKQSALFAPHLRGNRTY</sequence>
<comment type="caution">
    <text evidence="1">The sequence shown here is derived from an EMBL/GenBank/DDBJ whole genome shotgun (WGS) entry which is preliminary data.</text>
</comment>
<evidence type="ECO:0000313" key="1">
    <source>
        <dbReference type="EMBL" id="GEO16231.1"/>
    </source>
</evidence>
<keyword evidence="2" id="KW-1185">Reference proteome</keyword>
<dbReference type="Proteomes" id="UP000321085">
    <property type="component" value="Unassembled WGS sequence"/>
</dbReference>
<dbReference type="EMBL" id="BJYU01000059">
    <property type="protein sequence ID" value="GEO16231.1"/>
    <property type="molecule type" value="Genomic_DNA"/>
</dbReference>
<name>A0A512BW95_9HYPH</name>
<dbReference type="AlphaFoldDB" id="A0A512BW95"/>
<accession>A0A512BW95</accession>
<reference evidence="1 2" key="1">
    <citation type="submission" date="2019-07" db="EMBL/GenBank/DDBJ databases">
        <title>Whole genome shotgun sequence of Microvirga aerophila NBRC 106136.</title>
        <authorList>
            <person name="Hosoyama A."/>
            <person name="Uohara A."/>
            <person name="Ohji S."/>
            <person name="Ichikawa N."/>
        </authorList>
    </citation>
    <scope>NUCLEOTIDE SEQUENCE [LARGE SCALE GENOMIC DNA]</scope>
    <source>
        <strain evidence="1 2">NBRC 106136</strain>
    </source>
</reference>